<protein>
    <recommendedName>
        <fullName evidence="1">diguanylate cyclase</fullName>
        <ecNumber evidence="1">2.7.7.65</ecNumber>
    </recommendedName>
</protein>
<feature type="coiled-coil region" evidence="3">
    <location>
        <begin position="334"/>
        <end position="379"/>
    </location>
</feature>
<evidence type="ECO:0000313" key="7">
    <source>
        <dbReference type="Proteomes" id="UP001295462"/>
    </source>
</evidence>
<dbReference type="GO" id="GO:1902201">
    <property type="term" value="P:negative regulation of bacterial-type flagellum-dependent cell motility"/>
    <property type="evidence" value="ECO:0007669"/>
    <property type="project" value="TreeGrafter"/>
</dbReference>
<dbReference type="SUPFAM" id="SSF55073">
    <property type="entry name" value="Nucleotide cyclase"/>
    <property type="match status" value="1"/>
</dbReference>
<dbReference type="EC" id="2.7.7.65" evidence="1"/>
<dbReference type="RefSeq" id="WP_409587996.1">
    <property type="nucleotide sequence ID" value="NZ_CAKMTZ010000001.1"/>
</dbReference>
<dbReference type="InterPro" id="IPR000160">
    <property type="entry name" value="GGDEF_dom"/>
</dbReference>
<dbReference type="SMART" id="SM00267">
    <property type="entry name" value="GGDEF"/>
    <property type="match status" value="1"/>
</dbReference>
<dbReference type="InterPro" id="IPR043128">
    <property type="entry name" value="Rev_trsase/Diguanyl_cyclase"/>
</dbReference>
<dbReference type="PROSITE" id="PS50887">
    <property type="entry name" value="GGDEF"/>
    <property type="match status" value="1"/>
</dbReference>
<dbReference type="AlphaFoldDB" id="A0AAU9QFC7"/>
<dbReference type="CDD" id="cd01949">
    <property type="entry name" value="GGDEF"/>
    <property type="match status" value="1"/>
</dbReference>
<proteinExistence type="predicted"/>
<comment type="caution">
    <text evidence="6">The sequence shown here is derived from an EMBL/GenBank/DDBJ whole genome shotgun (WGS) entry which is preliminary data.</text>
</comment>
<organism evidence="6 7">
    <name type="scientific">Vibrio jasicida</name>
    <dbReference type="NCBI Taxonomy" id="766224"/>
    <lineage>
        <taxon>Bacteria</taxon>
        <taxon>Pseudomonadati</taxon>
        <taxon>Pseudomonadota</taxon>
        <taxon>Gammaproteobacteria</taxon>
        <taxon>Vibrionales</taxon>
        <taxon>Vibrionaceae</taxon>
        <taxon>Vibrio</taxon>
    </lineage>
</organism>
<dbReference type="Gene3D" id="3.30.70.270">
    <property type="match status" value="1"/>
</dbReference>
<dbReference type="InterPro" id="IPR029787">
    <property type="entry name" value="Nucleotide_cyclase"/>
</dbReference>
<sequence>MISLRNILTLIVVLGSLLPAYWVGTSMIDKHQADLLVQKEIKLENTNQGIQKTVKEDLTFIANLTRWYSKDRLLVQGMDNVLYSSIIWQMIETFEELATNVSTTYIIDKNWQPMYESNGSVYHLENSKLLEKIRAADAVYKQGKMFHTTYFDEGLVLKGGQSGLVFVSPLLPYTLLPDSEYEPQGYLVVLVSYQDLIQISQPFLYAQESVNFHYGSVSQTKGDASRHLTNIEVLNNDFVEPLEVSMIHSVSNVARNQELMQSKQQLLNIIIATLVVTLCIAVVASRWLTRPIREMEIVVRSFKNNTRPDLRPKRFQFKEFRQLMNLLDSLWLQLTNHMDELEIRNQDLRKANQQVQDTNAQLANFNQELELRVEEQTAELRVNLTREEAHQEKLMTLINFTTSHAGIGYHAIPGVINSGLNRLITSSDMRFSFSHPKGGQIKTMRSSTGTVLGYFDYGQYEMNEEERILIELFKKQLYSWLELEDFARRDKLSRCLNRKAFDEDYEFACQSLVNGRWKSIAIIIIDINGLKMLNDNYGHDRGDLLIAKSTQLIKSVLKEEFMLYRIGGDEFAVIAKNFDSTALDALTLSLEVAQEDKWIELSEHKRHPVKFSVGGASSEGTSLDNLFSMADEAMYERKRAFYESAEDDSRKT</sequence>
<name>A0AAU9QFC7_9VIBR</name>
<evidence type="ECO:0000259" key="5">
    <source>
        <dbReference type="PROSITE" id="PS50887"/>
    </source>
</evidence>
<reference evidence="6" key="1">
    <citation type="submission" date="2022-01" db="EMBL/GenBank/DDBJ databases">
        <authorList>
            <person name="Lagorce A."/>
        </authorList>
    </citation>
    <scope>NUCLEOTIDE SEQUENCE</scope>
    <source>
        <strain evidence="6">Th15_F1_A12</strain>
    </source>
</reference>
<dbReference type="PANTHER" id="PTHR45138">
    <property type="entry name" value="REGULATORY COMPONENTS OF SENSORY TRANSDUCTION SYSTEM"/>
    <property type="match status" value="1"/>
</dbReference>
<evidence type="ECO:0000256" key="3">
    <source>
        <dbReference type="SAM" id="Coils"/>
    </source>
</evidence>
<dbReference type="GO" id="GO:0052621">
    <property type="term" value="F:diguanylate cyclase activity"/>
    <property type="evidence" value="ECO:0007669"/>
    <property type="project" value="UniProtKB-EC"/>
</dbReference>
<comment type="catalytic activity">
    <reaction evidence="2">
        <text>2 GTP = 3',3'-c-di-GMP + 2 diphosphate</text>
        <dbReference type="Rhea" id="RHEA:24898"/>
        <dbReference type="ChEBI" id="CHEBI:33019"/>
        <dbReference type="ChEBI" id="CHEBI:37565"/>
        <dbReference type="ChEBI" id="CHEBI:58805"/>
        <dbReference type="EC" id="2.7.7.65"/>
    </reaction>
</comment>
<dbReference type="PANTHER" id="PTHR45138:SF9">
    <property type="entry name" value="DIGUANYLATE CYCLASE DGCM-RELATED"/>
    <property type="match status" value="1"/>
</dbReference>
<dbReference type="GO" id="GO:0043709">
    <property type="term" value="P:cell adhesion involved in single-species biofilm formation"/>
    <property type="evidence" value="ECO:0007669"/>
    <property type="project" value="TreeGrafter"/>
</dbReference>
<evidence type="ECO:0000256" key="1">
    <source>
        <dbReference type="ARBA" id="ARBA00012528"/>
    </source>
</evidence>
<dbReference type="EMBL" id="CAKMUD010000001">
    <property type="protein sequence ID" value="CAH1565839.1"/>
    <property type="molecule type" value="Genomic_DNA"/>
</dbReference>
<feature type="domain" description="GGDEF" evidence="5">
    <location>
        <begin position="518"/>
        <end position="652"/>
    </location>
</feature>
<accession>A0AAU9QFC7</accession>
<dbReference type="Proteomes" id="UP001295462">
    <property type="component" value="Unassembled WGS sequence"/>
</dbReference>
<feature type="transmembrane region" description="Helical" evidence="4">
    <location>
        <begin position="266"/>
        <end position="288"/>
    </location>
</feature>
<keyword evidence="4" id="KW-0472">Membrane</keyword>
<dbReference type="InterPro" id="IPR050469">
    <property type="entry name" value="Diguanylate_Cyclase"/>
</dbReference>
<dbReference type="Pfam" id="PF00990">
    <property type="entry name" value="GGDEF"/>
    <property type="match status" value="1"/>
</dbReference>
<dbReference type="NCBIfam" id="TIGR00254">
    <property type="entry name" value="GGDEF"/>
    <property type="match status" value="1"/>
</dbReference>
<keyword evidence="4" id="KW-1133">Transmembrane helix</keyword>
<evidence type="ECO:0000256" key="4">
    <source>
        <dbReference type="SAM" id="Phobius"/>
    </source>
</evidence>
<keyword evidence="3" id="KW-0175">Coiled coil</keyword>
<evidence type="ECO:0000313" key="6">
    <source>
        <dbReference type="EMBL" id="CAH1565839.1"/>
    </source>
</evidence>
<evidence type="ECO:0000256" key="2">
    <source>
        <dbReference type="ARBA" id="ARBA00034247"/>
    </source>
</evidence>
<dbReference type="GO" id="GO:0005886">
    <property type="term" value="C:plasma membrane"/>
    <property type="evidence" value="ECO:0007669"/>
    <property type="project" value="TreeGrafter"/>
</dbReference>
<feature type="transmembrane region" description="Helical" evidence="4">
    <location>
        <begin position="6"/>
        <end position="24"/>
    </location>
</feature>
<gene>
    <name evidence="6" type="ORF">THF1A12_10418</name>
</gene>
<keyword evidence="4" id="KW-0812">Transmembrane</keyword>